<dbReference type="Pfam" id="PF07779">
    <property type="entry name" value="Cas1_AcylT"/>
    <property type="match status" value="1"/>
</dbReference>
<accession>A0A2T2PA85</accession>
<evidence type="ECO:0000256" key="1">
    <source>
        <dbReference type="ARBA" id="ARBA00004141"/>
    </source>
</evidence>
<comment type="similarity">
    <text evidence="2">Belongs to the PC-esterase family. CASD1 subfamily.</text>
</comment>
<feature type="domain" description="Cas1p 10 TM acyl transferase" evidence="10">
    <location>
        <begin position="385"/>
        <end position="811"/>
    </location>
</feature>
<feature type="transmembrane region" description="Helical" evidence="9">
    <location>
        <begin position="634"/>
        <end position="653"/>
    </location>
</feature>
<dbReference type="GO" id="GO:0016020">
    <property type="term" value="C:membrane"/>
    <property type="evidence" value="ECO:0007669"/>
    <property type="project" value="UniProtKB-SubCell"/>
</dbReference>
<protein>
    <submittedName>
        <fullName evidence="11">Cas1p-domain-containing protein</fullName>
    </submittedName>
</protein>
<feature type="transmembrane region" description="Helical" evidence="9">
    <location>
        <begin position="711"/>
        <end position="730"/>
    </location>
</feature>
<evidence type="ECO:0000256" key="5">
    <source>
        <dbReference type="ARBA" id="ARBA00022989"/>
    </source>
</evidence>
<evidence type="ECO:0000256" key="7">
    <source>
        <dbReference type="ARBA" id="ARBA00023180"/>
    </source>
</evidence>
<feature type="transmembrane region" description="Helical" evidence="9">
    <location>
        <begin position="583"/>
        <end position="605"/>
    </location>
</feature>
<comment type="subcellular location">
    <subcellularLocation>
        <location evidence="1">Membrane</location>
        <topology evidence="1">Multi-pass membrane protein</topology>
    </subcellularLocation>
</comment>
<sequence length="878" mass="98966">MPRFGLLRGGSLAETLNRAIFALTLGLVLLNVYRRVIIDTADPYKCKALLNHGQWLDSPERSPEHKPWFHWQPPGCLLHEYNISDIAGCSEGRKMLFVGDSTMRQVFWATARMVQGRGSNWVAQEQNKPDTHADLVYSNNSAHLKFLWDPWLNSSALHDELKAFRARKDPDHEEQDLSRNTSSLDMASRRSMVILVGGGLWHARHLKEDYLPHFKASVDFIASAAYPDGAMTDLADINSFSNDGIGDQIFFAPVIEPEYDELSPSREITITPEKIDTMNSYLQDGSLQRGMNVLWSYTNLIRGRPDLYGTSGIHVIDRAASRMADIVLNLRCNAKAARGEGYPFERTCCSAYRPTTLAQIAGWLSGLALILATTRLIGSQLGTAAARSSSNVLFAFATIMAIVCYCFIADRTQIFDKMAKEFFNFDFRLLLGLAVLVCLSQIRGSPSVPIRSRSGSRSVKRQPFLPRAQSDEFKGWMQVYILVYGYTNSAGELDFYQVNRVFLALYLFLSGYGHSMYFLQTNDYSLQRVATVLLRLNILPAALAIMMDRPYTTYYFAPLVSFWFLIVYLTLGALNSRNSLKVLFLAKLLLSSLLVTFFIHIPGILEFSVSVLGITCRADIDVDDWRLYLGTDKYIVFVGMFVAYIHLRISTLFRTPRTQLTALGRLAKLSFGFLRLVAICFALVAIPGFWITTRKFRSRNVYDMFMPYMTWLPVLGFVILRNATVFVRTYHSAGFAWLGRISLELYVLSNHIWLAGDGRGLLKIGLRGDGTFVNDRWRDLIILTPIFIWMAWIASNATKAITAWMVGAKLEQYEGEDIAMKTHGRATGESAFPDCDNALPHPSTQQRKKSDFATTSVTGVGRRVMVAVAVVWVLSLLR</sequence>
<keyword evidence="7" id="KW-0325">Glycoprotein</keyword>
<dbReference type="GO" id="GO:0005794">
    <property type="term" value="C:Golgi apparatus"/>
    <property type="evidence" value="ECO:0007669"/>
    <property type="project" value="UniProtKB-ARBA"/>
</dbReference>
<keyword evidence="5 9" id="KW-1133">Transmembrane helix</keyword>
<organism evidence="11 12">
    <name type="scientific">Corynespora cassiicola Philippines</name>
    <dbReference type="NCBI Taxonomy" id="1448308"/>
    <lineage>
        <taxon>Eukaryota</taxon>
        <taxon>Fungi</taxon>
        <taxon>Dikarya</taxon>
        <taxon>Ascomycota</taxon>
        <taxon>Pezizomycotina</taxon>
        <taxon>Dothideomycetes</taxon>
        <taxon>Pleosporomycetidae</taxon>
        <taxon>Pleosporales</taxon>
        <taxon>Corynesporascaceae</taxon>
        <taxon>Corynespora</taxon>
    </lineage>
</organism>
<feature type="region of interest" description="Disordered" evidence="8">
    <location>
        <begin position="831"/>
        <end position="850"/>
    </location>
</feature>
<keyword evidence="3" id="KW-0808">Transferase</keyword>
<dbReference type="PANTHER" id="PTHR13533:SF1">
    <property type="entry name" value="N-ACETYLNEURAMINATE 9-O-ACETYLTRANSFERASE"/>
    <property type="match status" value="1"/>
</dbReference>
<evidence type="ECO:0000256" key="2">
    <source>
        <dbReference type="ARBA" id="ARBA00010666"/>
    </source>
</evidence>
<feature type="transmembrane region" description="Helical" evidence="9">
    <location>
        <begin position="392"/>
        <end position="410"/>
    </location>
</feature>
<evidence type="ECO:0000256" key="4">
    <source>
        <dbReference type="ARBA" id="ARBA00022692"/>
    </source>
</evidence>
<dbReference type="PANTHER" id="PTHR13533">
    <property type="entry name" value="N-ACETYLNEURAMINATE 9-O-ACETYLTRANSFERASE"/>
    <property type="match status" value="1"/>
</dbReference>
<dbReference type="InterPro" id="IPR012419">
    <property type="entry name" value="Cas1_AcylTrans_dom"/>
</dbReference>
<keyword evidence="4 9" id="KW-0812">Transmembrane</keyword>
<feature type="transmembrane region" description="Helical" evidence="9">
    <location>
        <begin position="501"/>
        <end position="519"/>
    </location>
</feature>
<gene>
    <name evidence="11" type="ORF">BS50DRAFT_18971</name>
</gene>
<evidence type="ECO:0000256" key="9">
    <source>
        <dbReference type="SAM" id="Phobius"/>
    </source>
</evidence>
<evidence type="ECO:0000259" key="10">
    <source>
        <dbReference type="Pfam" id="PF07779"/>
    </source>
</evidence>
<dbReference type="AlphaFoldDB" id="A0A2T2PA85"/>
<dbReference type="Proteomes" id="UP000240883">
    <property type="component" value="Unassembled WGS sequence"/>
</dbReference>
<evidence type="ECO:0000256" key="3">
    <source>
        <dbReference type="ARBA" id="ARBA00022679"/>
    </source>
</evidence>
<feature type="transmembrane region" description="Helical" evidence="9">
    <location>
        <begin position="860"/>
        <end position="877"/>
    </location>
</feature>
<feature type="transmembrane region" description="Helical" evidence="9">
    <location>
        <begin position="553"/>
        <end position="571"/>
    </location>
</feature>
<dbReference type="GO" id="GO:0005975">
    <property type="term" value="P:carbohydrate metabolic process"/>
    <property type="evidence" value="ECO:0007669"/>
    <property type="project" value="UniProtKB-ARBA"/>
</dbReference>
<evidence type="ECO:0000313" key="11">
    <source>
        <dbReference type="EMBL" id="PSN74573.1"/>
    </source>
</evidence>
<keyword evidence="12" id="KW-1185">Reference proteome</keyword>
<evidence type="ECO:0000313" key="12">
    <source>
        <dbReference type="Proteomes" id="UP000240883"/>
    </source>
</evidence>
<reference evidence="11 12" key="1">
    <citation type="journal article" date="2018" name="Front. Microbiol.">
        <title>Genome-Wide Analysis of Corynespora cassiicola Leaf Fall Disease Putative Effectors.</title>
        <authorList>
            <person name="Lopez D."/>
            <person name="Ribeiro S."/>
            <person name="Label P."/>
            <person name="Fumanal B."/>
            <person name="Venisse J.S."/>
            <person name="Kohler A."/>
            <person name="de Oliveira R.R."/>
            <person name="Labutti K."/>
            <person name="Lipzen A."/>
            <person name="Lail K."/>
            <person name="Bauer D."/>
            <person name="Ohm R.A."/>
            <person name="Barry K.W."/>
            <person name="Spatafora J."/>
            <person name="Grigoriev I.V."/>
            <person name="Martin F.M."/>
            <person name="Pujade-Renaud V."/>
        </authorList>
    </citation>
    <scope>NUCLEOTIDE SEQUENCE [LARGE SCALE GENOMIC DNA]</scope>
    <source>
        <strain evidence="11 12">Philippines</strain>
    </source>
</reference>
<dbReference type="OrthoDB" id="1932925at2759"/>
<feature type="transmembrane region" description="Helical" evidence="9">
    <location>
        <begin position="673"/>
        <end position="691"/>
    </location>
</feature>
<evidence type="ECO:0000256" key="8">
    <source>
        <dbReference type="SAM" id="MobiDB-lite"/>
    </source>
</evidence>
<evidence type="ECO:0000256" key="6">
    <source>
        <dbReference type="ARBA" id="ARBA00023136"/>
    </source>
</evidence>
<dbReference type="GO" id="GO:0016740">
    <property type="term" value="F:transferase activity"/>
    <property type="evidence" value="ECO:0007669"/>
    <property type="project" value="UniProtKB-KW"/>
</dbReference>
<dbReference type="EMBL" id="KZ678128">
    <property type="protein sequence ID" value="PSN74573.1"/>
    <property type="molecule type" value="Genomic_DNA"/>
</dbReference>
<keyword evidence="6 9" id="KW-0472">Membrane</keyword>
<name>A0A2T2PA85_CORCC</name>
<proteinExistence type="inferred from homology"/>